<evidence type="ECO:0000256" key="1">
    <source>
        <dbReference type="SAM" id="SignalP"/>
    </source>
</evidence>
<proteinExistence type="predicted"/>
<dbReference type="Pfam" id="PF10709">
    <property type="entry name" value="DUF2511"/>
    <property type="match status" value="1"/>
</dbReference>
<keyword evidence="1" id="KW-0732">Signal</keyword>
<dbReference type="PATRIC" id="fig|1608419.3.peg.1912"/>
<reference evidence="2 3" key="1">
    <citation type="submission" date="2015-02" db="EMBL/GenBank/DDBJ databases">
        <authorList>
            <person name="Slaby B."/>
            <person name="Hentschel U."/>
        </authorList>
    </citation>
    <scope>NUCLEOTIDE SEQUENCE [LARGE SCALE GENOMIC DNA]</scope>
    <source>
        <strain evidence="2">15L</strain>
    </source>
</reference>
<feature type="chain" id="PRO_5002569399" description="DUF2511 domain-containing protein" evidence="1">
    <location>
        <begin position="21"/>
        <end position="134"/>
    </location>
</feature>
<dbReference type="Proteomes" id="UP000035037">
    <property type="component" value="Unassembled WGS sequence"/>
</dbReference>
<gene>
    <name evidence="2" type="ORF">TQ37_02535</name>
</gene>
<sequence>MKKLLFIAALWLVIPLFANADSQQEISKQQFGAKWPLSVPSGMVKCLPIGRGAVVFESQEKIYAVNGIAKGVARKHRFSNIEEIWLDDPEFYKIAEEAARMEDIPVEKAIKLMGGPTKINIAPVLDAGARLCNR</sequence>
<evidence type="ECO:0000313" key="3">
    <source>
        <dbReference type="Proteomes" id="UP000035037"/>
    </source>
</evidence>
<dbReference type="EMBL" id="JYFQ01000057">
    <property type="protein sequence ID" value="KKZ14006.1"/>
    <property type="molecule type" value="Genomic_DNA"/>
</dbReference>
<dbReference type="InterPro" id="IPR019648">
    <property type="entry name" value="YebY"/>
</dbReference>
<reference evidence="2 3" key="2">
    <citation type="submission" date="2015-05" db="EMBL/GenBank/DDBJ databases">
        <title>Lifestyle Evolution in Cyanobacterial Symbionts of Sponges.</title>
        <authorList>
            <person name="Burgsdorf I."/>
            <person name="Slaby B.M."/>
            <person name="Handley K.M."/>
            <person name="Haber M."/>
            <person name="Blom J."/>
            <person name="Marshall C.W."/>
            <person name="Gilbert J.A."/>
            <person name="Hentschel U."/>
            <person name="Steindler L."/>
        </authorList>
    </citation>
    <scope>NUCLEOTIDE SEQUENCE [LARGE SCALE GENOMIC DNA]</scope>
    <source>
        <strain evidence="2">15L</strain>
    </source>
</reference>
<accession>A0A0G8AXW7</accession>
<feature type="signal peptide" evidence="1">
    <location>
        <begin position="1"/>
        <end position="20"/>
    </location>
</feature>
<evidence type="ECO:0008006" key="4">
    <source>
        <dbReference type="Google" id="ProtNLM"/>
    </source>
</evidence>
<dbReference type="AlphaFoldDB" id="A0A0G8AXW7"/>
<organism evidence="2 3">
    <name type="scientific">Candidatus Synechococcus spongiarum 15L</name>
    <dbReference type="NCBI Taxonomy" id="1608419"/>
    <lineage>
        <taxon>Bacteria</taxon>
        <taxon>Bacillati</taxon>
        <taxon>Cyanobacteriota</taxon>
        <taxon>Cyanophyceae</taxon>
        <taxon>Synechococcales</taxon>
        <taxon>Synechococcaceae</taxon>
        <taxon>Synechococcus</taxon>
    </lineage>
</organism>
<evidence type="ECO:0000313" key="2">
    <source>
        <dbReference type="EMBL" id="KKZ14006.1"/>
    </source>
</evidence>
<comment type="caution">
    <text evidence="2">The sequence shown here is derived from an EMBL/GenBank/DDBJ whole genome shotgun (WGS) entry which is preliminary data.</text>
</comment>
<protein>
    <recommendedName>
        <fullName evidence="4">DUF2511 domain-containing protein</fullName>
    </recommendedName>
</protein>
<name>A0A0G8AXW7_9SYNE</name>